<evidence type="ECO:0000256" key="1">
    <source>
        <dbReference type="SAM" id="SignalP"/>
    </source>
</evidence>
<evidence type="ECO:0000313" key="2">
    <source>
        <dbReference type="EMBL" id="GGJ27502.1"/>
    </source>
</evidence>
<reference evidence="2" key="1">
    <citation type="journal article" date="2014" name="Int. J. Syst. Evol. Microbiol.">
        <title>Complete genome sequence of Corynebacterium casei LMG S-19264T (=DSM 44701T), isolated from a smear-ripened cheese.</title>
        <authorList>
            <consortium name="US DOE Joint Genome Institute (JGI-PGF)"/>
            <person name="Walter F."/>
            <person name="Albersmeier A."/>
            <person name="Kalinowski J."/>
            <person name="Ruckert C."/>
        </authorList>
    </citation>
    <scope>NUCLEOTIDE SEQUENCE</scope>
    <source>
        <strain evidence="2">CGMCC 1.3617</strain>
    </source>
</reference>
<name>A0A917NTP3_9PROT</name>
<dbReference type="Pfam" id="PF09601">
    <property type="entry name" value="DUF2459"/>
    <property type="match status" value="1"/>
</dbReference>
<dbReference type="EMBL" id="BMKW01000009">
    <property type="protein sequence ID" value="GGJ27502.1"/>
    <property type="molecule type" value="Genomic_DNA"/>
</dbReference>
<protein>
    <recommendedName>
        <fullName evidence="4">DUF2459 domain-containing protein</fullName>
    </recommendedName>
</protein>
<dbReference type="Proteomes" id="UP000661507">
    <property type="component" value="Unassembled WGS sequence"/>
</dbReference>
<sequence length="210" mass="21068">MGAMLPRRAVLSSTVLAACATAGPRPDLAPLSREAVLVAAESWHTDLCLPAASVATGPLAPLGRHAPAAAAFAFGFGLEAWMRAARPGSGEALAAMAGGPAVVVARAVPGPLPPPGAEESVALRVPEGGLAAIQAFILAQLDGPPPAAPPGGAWLLLASSRRYSLDFTCNTWVMAGLAAAGLPVPVAGIRFRGESMRAVRTEATRQATAG</sequence>
<reference evidence="2" key="2">
    <citation type="submission" date="2020-09" db="EMBL/GenBank/DDBJ databases">
        <authorList>
            <person name="Sun Q."/>
            <person name="Zhou Y."/>
        </authorList>
    </citation>
    <scope>NUCLEOTIDE SEQUENCE</scope>
    <source>
        <strain evidence="2">CGMCC 1.3617</strain>
    </source>
</reference>
<accession>A0A917NTP3</accession>
<comment type="caution">
    <text evidence="2">The sequence shown here is derived from an EMBL/GenBank/DDBJ whole genome shotgun (WGS) entry which is preliminary data.</text>
</comment>
<organism evidence="2 3">
    <name type="scientific">Neoroseomonas lacus</name>
    <dbReference type="NCBI Taxonomy" id="287609"/>
    <lineage>
        <taxon>Bacteria</taxon>
        <taxon>Pseudomonadati</taxon>
        <taxon>Pseudomonadota</taxon>
        <taxon>Alphaproteobacteria</taxon>
        <taxon>Acetobacterales</taxon>
        <taxon>Acetobacteraceae</taxon>
        <taxon>Neoroseomonas</taxon>
    </lineage>
</organism>
<proteinExistence type="predicted"/>
<gene>
    <name evidence="2" type="ORF">GCM10011320_38460</name>
</gene>
<evidence type="ECO:0008006" key="4">
    <source>
        <dbReference type="Google" id="ProtNLM"/>
    </source>
</evidence>
<keyword evidence="1" id="KW-0732">Signal</keyword>
<dbReference type="PROSITE" id="PS51257">
    <property type="entry name" value="PROKAR_LIPOPROTEIN"/>
    <property type="match status" value="1"/>
</dbReference>
<keyword evidence="3" id="KW-1185">Reference proteome</keyword>
<dbReference type="InterPro" id="IPR011727">
    <property type="entry name" value="CHP02117"/>
</dbReference>
<feature type="signal peptide" evidence="1">
    <location>
        <begin position="1"/>
        <end position="17"/>
    </location>
</feature>
<dbReference type="AlphaFoldDB" id="A0A917NTP3"/>
<evidence type="ECO:0000313" key="3">
    <source>
        <dbReference type="Proteomes" id="UP000661507"/>
    </source>
</evidence>
<feature type="chain" id="PRO_5037733138" description="DUF2459 domain-containing protein" evidence="1">
    <location>
        <begin position="18"/>
        <end position="210"/>
    </location>
</feature>